<feature type="domain" description="CoA-binding" evidence="8">
    <location>
        <begin position="86"/>
        <end position="187"/>
    </location>
</feature>
<keyword evidence="10" id="KW-1185">Reference proteome</keyword>
<reference evidence="9 10" key="1">
    <citation type="submission" date="2009-04" db="EMBL/GenBank/DDBJ databases">
        <authorList>
            <person name="Qin X."/>
            <person name="Bachman B."/>
            <person name="Battles P."/>
            <person name="Bell A."/>
            <person name="Bess C."/>
            <person name="Bickham C."/>
            <person name="Chaboub L."/>
            <person name="Chen D."/>
            <person name="Coyle M."/>
            <person name="Deiros D.R."/>
            <person name="Dinh H."/>
            <person name="Forbes L."/>
            <person name="Fowler G."/>
            <person name="Francisco L."/>
            <person name="Fu Q."/>
            <person name="Gubbala S."/>
            <person name="Hale W."/>
            <person name="Han Y."/>
            <person name="Hemphill L."/>
            <person name="Highlander S.K."/>
            <person name="Hirani K."/>
            <person name="Hogues M."/>
            <person name="Jackson L."/>
            <person name="Jakkamsetti A."/>
            <person name="Javaid M."/>
            <person name="Jiang H."/>
            <person name="Korchina V."/>
            <person name="Kovar C."/>
            <person name="Lara F."/>
            <person name="Lee S."/>
            <person name="Mata R."/>
            <person name="Mathew T."/>
            <person name="Moen C."/>
            <person name="Morales K."/>
            <person name="Munidasa M."/>
            <person name="Nazareth L."/>
            <person name="Ngo R."/>
            <person name="Nguyen L."/>
            <person name="Okwuonu G."/>
            <person name="Ongeri F."/>
            <person name="Patil S."/>
            <person name="Petrosino J."/>
            <person name="Pham C."/>
            <person name="Pham P."/>
            <person name="Pu L.-L."/>
            <person name="Puazo M."/>
            <person name="Raj R."/>
            <person name="Reid J."/>
            <person name="Rouhana J."/>
            <person name="Saada N."/>
            <person name="Shang Y."/>
            <person name="Simmons D."/>
            <person name="Thornton R."/>
            <person name="Warren J."/>
            <person name="Weissenberger G."/>
            <person name="Zhang J."/>
            <person name="Zhang L."/>
            <person name="Zhou C."/>
            <person name="Zhu D."/>
            <person name="Muzny D."/>
            <person name="Worley K."/>
            <person name="Gibbs R."/>
        </authorList>
    </citation>
    <scope>NUCLEOTIDE SEQUENCE [LARGE SCALE GENOMIC DNA]</scope>
    <source>
        <strain evidence="9 10">F0268</strain>
    </source>
</reference>
<accession>C2KWU7</accession>
<dbReference type="InterPro" id="IPR009718">
    <property type="entry name" value="Rex_DNA-bd_C_dom"/>
</dbReference>
<dbReference type="EMBL" id="ACKX01000090">
    <property type="protein sequence ID" value="EEJ51759.1"/>
    <property type="molecule type" value="Genomic_DNA"/>
</dbReference>
<evidence type="ECO:0000259" key="8">
    <source>
        <dbReference type="SMART" id="SM00881"/>
    </source>
</evidence>
<feature type="DNA-binding region" description="H-T-H motif" evidence="7">
    <location>
        <begin position="23"/>
        <end position="62"/>
    </location>
</feature>
<comment type="caution">
    <text evidence="9">The sequence shown here is derived from an EMBL/GenBank/DDBJ whole genome shotgun (WGS) entry which is preliminary data.</text>
</comment>
<evidence type="ECO:0000256" key="4">
    <source>
        <dbReference type="ARBA" id="ARBA00023027"/>
    </source>
</evidence>
<comment type="subcellular location">
    <subcellularLocation>
        <location evidence="7">Cytoplasm</location>
    </subcellularLocation>
</comment>
<evidence type="ECO:0000256" key="7">
    <source>
        <dbReference type="HAMAP-Rule" id="MF_01131"/>
    </source>
</evidence>
<dbReference type="SMART" id="SM00881">
    <property type="entry name" value="CoA_binding"/>
    <property type="match status" value="1"/>
</dbReference>
<evidence type="ECO:0000313" key="9">
    <source>
        <dbReference type="EMBL" id="EEJ51759.1"/>
    </source>
</evidence>
<keyword evidence="4 7" id="KW-0520">NAD</keyword>
<dbReference type="STRING" id="585501.HMPREF6123_0966"/>
<evidence type="ECO:0000256" key="5">
    <source>
        <dbReference type="ARBA" id="ARBA00023125"/>
    </source>
</evidence>
<dbReference type="FunCoup" id="C2KWU7">
    <property type="interactions" value="18"/>
</dbReference>
<dbReference type="GO" id="GO:0005737">
    <property type="term" value="C:cytoplasm"/>
    <property type="evidence" value="ECO:0007669"/>
    <property type="project" value="UniProtKB-SubCell"/>
</dbReference>
<evidence type="ECO:0000256" key="1">
    <source>
        <dbReference type="ARBA" id="ARBA00022490"/>
    </source>
</evidence>
<evidence type="ECO:0000256" key="6">
    <source>
        <dbReference type="ARBA" id="ARBA00023163"/>
    </source>
</evidence>
<dbReference type="HOGENOM" id="CLU_061534_1_0_9"/>
<keyword evidence="6 7" id="KW-0804">Transcription</keyword>
<protein>
    <recommendedName>
        <fullName evidence="7">Redox-sensing transcriptional repressor Rex</fullName>
    </recommendedName>
</protein>
<dbReference type="GO" id="GO:0003700">
    <property type="term" value="F:DNA-binding transcription factor activity"/>
    <property type="evidence" value="ECO:0007669"/>
    <property type="project" value="UniProtKB-UniRule"/>
</dbReference>
<dbReference type="Gene3D" id="3.40.50.720">
    <property type="entry name" value="NAD(P)-binding Rossmann-like Domain"/>
    <property type="match status" value="1"/>
</dbReference>
<dbReference type="GO" id="GO:0003677">
    <property type="term" value="F:DNA binding"/>
    <property type="evidence" value="ECO:0007669"/>
    <property type="project" value="UniProtKB-UniRule"/>
</dbReference>
<comment type="similarity">
    <text evidence="7">Belongs to the transcriptional regulatory Rex family.</text>
</comment>
<gene>
    <name evidence="7" type="primary">rex</name>
    <name evidence="9" type="ORF">HMPREF6123_0966</name>
</gene>
<evidence type="ECO:0000256" key="3">
    <source>
        <dbReference type="ARBA" id="ARBA00023015"/>
    </source>
</evidence>
<dbReference type="InterPro" id="IPR036291">
    <property type="entry name" value="NAD(P)-bd_dom_sf"/>
</dbReference>
<comment type="function">
    <text evidence="7">Modulates transcription in response to changes in cellular NADH/NAD(+) redox state.</text>
</comment>
<name>C2KWU7_9FIRM</name>
<dbReference type="InParanoid" id="C2KWU7"/>
<dbReference type="InterPro" id="IPR003781">
    <property type="entry name" value="CoA-bd"/>
</dbReference>
<dbReference type="Pfam" id="PF02629">
    <property type="entry name" value="CoA_binding"/>
    <property type="match status" value="1"/>
</dbReference>
<dbReference type="PANTHER" id="PTHR35786">
    <property type="entry name" value="REDOX-SENSING TRANSCRIPTIONAL REPRESSOR REX"/>
    <property type="match status" value="1"/>
</dbReference>
<keyword evidence="2 7" id="KW-0678">Repressor</keyword>
<evidence type="ECO:0000256" key="2">
    <source>
        <dbReference type="ARBA" id="ARBA00022491"/>
    </source>
</evidence>
<dbReference type="AlphaFoldDB" id="C2KWU7"/>
<dbReference type="NCBIfam" id="NF003994">
    <property type="entry name" value="PRK05472.2-3"/>
    <property type="match status" value="1"/>
</dbReference>
<dbReference type="InterPro" id="IPR036388">
    <property type="entry name" value="WH-like_DNA-bd_sf"/>
</dbReference>
<dbReference type="NCBIfam" id="NF003996">
    <property type="entry name" value="PRK05472.2-5"/>
    <property type="match status" value="1"/>
</dbReference>
<keyword evidence="5 7" id="KW-0238">DNA-binding</keyword>
<dbReference type="Pfam" id="PF06971">
    <property type="entry name" value="Put_DNA-bind_N"/>
    <property type="match status" value="1"/>
</dbReference>
<dbReference type="PANTHER" id="PTHR35786:SF1">
    <property type="entry name" value="REDOX-SENSING TRANSCRIPTIONAL REPRESSOR REX 1"/>
    <property type="match status" value="1"/>
</dbReference>
<dbReference type="GO" id="GO:0051775">
    <property type="term" value="P:response to redox state"/>
    <property type="evidence" value="ECO:0007669"/>
    <property type="project" value="InterPro"/>
</dbReference>
<dbReference type="SUPFAM" id="SSF46785">
    <property type="entry name" value="Winged helix' DNA-binding domain"/>
    <property type="match status" value="1"/>
</dbReference>
<dbReference type="Gene3D" id="1.10.10.10">
    <property type="entry name" value="Winged helix-like DNA-binding domain superfamily/Winged helix DNA-binding domain"/>
    <property type="match status" value="1"/>
</dbReference>
<dbReference type="InterPro" id="IPR022876">
    <property type="entry name" value="Tscrpt_rep_Rex"/>
</dbReference>
<keyword evidence="3 7" id="KW-0805">Transcription regulation</keyword>
<keyword evidence="1 7" id="KW-0963">Cytoplasm</keyword>
<dbReference type="eggNOG" id="COG2344">
    <property type="taxonomic scope" value="Bacteria"/>
</dbReference>
<organism evidence="9 10">
    <name type="scientific">Oribacterium sinus F0268</name>
    <dbReference type="NCBI Taxonomy" id="585501"/>
    <lineage>
        <taxon>Bacteria</taxon>
        <taxon>Bacillati</taxon>
        <taxon>Bacillota</taxon>
        <taxon>Clostridia</taxon>
        <taxon>Lachnospirales</taxon>
        <taxon>Lachnospiraceae</taxon>
        <taxon>Oribacterium</taxon>
    </lineage>
</organism>
<dbReference type="HAMAP" id="MF_01131">
    <property type="entry name" value="Rex"/>
    <property type="match status" value="1"/>
</dbReference>
<dbReference type="Proteomes" id="UP000004121">
    <property type="component" value="Unassembled WGS sequence"/>
</dbReference>
<dbReference type="GO" id="GO:0045892">
    <property type="term" value="P:negative regulation of DNA-templated transcription"/>
    <property type="evidence" value="ECO:0007669"/>
    <property type="project" value="InterPro"/>
</dbReference>
<evidence type="ECO:0000313" key="10">
    <source>
        <dbReference type="Proteomes" id="UP000004121"/>
    </source>
</evidence>
<feature type="binding site" evidence="7">
    <location>
        <begin position="97"/>
        <end position="102"/>
    </location>
    <ligand>
        <name>NAD(+)</name>
        <dbReference type="ChEBI" id="CHEBI:57540"/>
    </ligand>
</feature>
<sequence length="217" mass="24834">MTIYEGTMEKKGISQAVIQRLPRYYRYLEDLMDQNIDRISSSELSKRMHLTASQIRQDLNNFGGFGQQGYGYNVKNLHEEIGKILNIDREHPMIIVGAGHLGIALANYTNFRKRGFVLRGIFDSNPKLWGEKVGDLKISPMEEIESVVKQYHIRLAAICIPKDVAVPVAEKLISYGIDGLWNFAHVDLEVPDHVVTENVHLSESLMRLSYRVFEERS</sequence>
<proteinExistence type="inferred from homology"/>
<dbReference type="SUPFAM" id="SSF51735">
    <property type="entry name" value="NAD(P)-binding Rossmann-fold domains"/>
    <property type="match status" value="1"/>
</dbReference>
<dbReference type="NCBIfam" id="NF003990">
    <property type="entry name" value="PRK05472.1-4"/>
    <property type="match status" value="1"/>
</dbReference>
<dbReference type="InterPro" id="IPR036390">
    <property type="entry name" value="WH_DNA-bd_sf"/>
</dbReference>
<dbReference type="NCBIfam" id="NF003995">
    <property type="entry name" value="PRK05472.2-4"/>
    <property type="match status" value="1"/>
</dbReference>
<comment type="subunit">
    <text evidence="7">Homodimer.</text>
</comment>